<protein>
    <submittedName>
        <fullName evidence="2">Uncharacterized protein</fullName>
    </submittedName>
</protein>
<keyword evidence="3" id="KW-1185">Reference proteome</keyword>
<sequence length="50" mass="5815">MARDPNEIPDRESDIDQEDDTVIDPDLEPYDETVEKPLKDSENFIPPEEL</sequence>
<organism evidence="2 3">
    <name type="scientific">Methylophilus luteus</name>
    <dbReference type="NCBI Taxonomy" id="640108"/>
    <lineage>
        <taxon>Bacteria</taxon>
        <taxon>Pseudomonadati</taxon>
        <taxon>Pseudomonadota</taxon>
        <taxon>Betaproteobacteria</taxon>
        <taxon>Nitrosomonadales</taxon>
        <taxon>Methylophilaceae</taxon>
        <taxon>Methylophilus</taxon>
    </lineage>
</organism>
<feature type="region of interest" description="Disordered" evidence="1">
    <location>
        <begin position="1"/>
        <end position="50"/>
    </location>
</feature>
<reference evidence="3" key="1">
    <citation type="journal article" date="2019" name="Int. J. Syst. Evol. Microbiol.">
        <title>The Global Catalogue of Microorganisms (GCM) 10K type strain sequencing project: providing services to taxonomists for standard genome sequencing and annotation.</title>
        <authorList>
            <consortium name="The Broad Institute Genomics Platform"/>
            <consortium name="The Broad Institute Genome Sequencing Center for Infectious Disease"/>
            <person name="Wu L."/>
            <person name="Ma J."/>
        </authorList>
    </citation>
    <scope>NUCLEOTIDE SEQUENCE [LARGE SCALE GENOMIC DNA]</scope>
    <source>
        <strain evidence="3">CCUG 58412</strain>
    </source>
</reference>
<accession>A0ABW3F889</accession>
<name>A0ABW3F889_9PROT</name>
<evidence type="ECO:0000313" key="3">
    <source>
        <dbReference type="Proteomes" id="UP001597128"/>
    </source>
</evidence>
<feature type="compositionally biased region" description="Acidic residues" evidence="1">
    <location>
        <begin position="15"/>
        <end position="32"/>
    </location>
</feature>
<comment type="caution">
    <text evidence="2">The sequence shown here is derived from an EMBL/GenBank/DDBJ whole genome shotgun (WGS) entry which is preliminary data.</text>
</comment>
<proteinExistence type="predicted"/>
<feature type="compositionally biased region" description="Basic and acidic residues" evidence="1">
    <location>
        <begin position="1"/>
        <end position="14"/>
    </location>
</feature>
<evidence type="ECO:0000256" key="1">
    <source>
        <dbReference type="SAM" id="MobiDB-lite"/>
    </source>
</evidence>
<dbReference type="RefSeq" id="WP_379058841.1">
    <property type="nucleotide sequence ID" value="NZ_JBHTKB010000003.1"/>
</dbReference>
<gene>
    <name evidence="2" type="ORF">ACFQ1Z_14085</name>
</gene>
<dbReference type="Proteomes" id="UP001597128">
    <property type="component" value="Unassembled WGS sequence"/>
</dbReference>
<dbReference type="EMBL" id="JBHTKB010000003">
    <property type="protein sequence ID" value="MFD0914686.1"/>
    <property type="molecule type" value="Genomic_DNA"/>
</dbReference>
<evidence type="ECO:0000313" key="2">
    <source>
        <dbReference type="EMBL" id="MFD0914686.1"/>
    </source>
</evidence>
<feature type="compositionally biased region" description="Basic and acidic residues" evidence="1">
    <location>
        <begin position="33"/>
        <end position="42"/>
    </location>
</feature>